<dbReference type="RefSeq" id="WP_259963442.1">
    <property type="nucleotide sequence ID" value="NZ_CP081051.1"/>
</dbReference>
<reference evidence="1" key="1">
    <citation type="submission" date="2021-08" db="EMBL/GenBank/DDBJ databases">
        <authorList>
            <person name="Nwanade C."/>
            <person name="Wang M."/>
            <person name="Masoudi A."/>
            <person name="Yu Z."/>
            <person name="Liu J."/>
        </authorList>
    </citation>
    <scope>NUCLEOTIDE SEQUENCE</scope>
    <source>
        <strain evidence="1">S166</strain>
    </source>
</reference>
<dbReference type="EMBL" id="CP081051">
    <property type="protein sequence ID" value="UWQ39919.1"/>
    <property type="molecule type" value="Genomic_DNA"/>
</dbReference>
<accession>A0ABY5WEP1</accession>
<dbReference type="Proteomes" id="UP001058514">
    <property type="component" value="Chromosome"/>
</dbReference>
<protein>
    <submittedName>
        <fullName evidence="1">Uncharacterized protein</fullName>
    </submittedName>
</protein>
<organism evidence="1 2">
    <name type="scientific">Leisingera aquaemixtae</name>
    <dbReference type="NCBI Taxonomy" id="1396826"/>
    <lineage>
        <taxon>Bacteria</taxon>
        <taxon>Pseudomonadati</taxon>
        <taxon>Pseudomonadota</taxon>
        <taxon>Alphaproteobacteria</taxon>
        <taxon>Rhodobacterales</taxon>
        <taxon>Roseobacteraceae</taxon>
        <taxon>Leisingera</taxon>
    </lineage>
</organism>
<evidence type="ECO:0000313" key="2">
    <source>
        <dbReference type="Proteomes" id="UP001058514"/>
    </source>
</evidence>
<evidence type="ECO:0000313" key="1">
    <source>
        <dbReference type="EMBL" id="UWQ39919.1"/>
    </source>
</evidence>
<keyword evidence="2" id="KW-1185">Reference proteome</keyword>
<gene>
    <name evidence="1" type="ORF">K3718_09995</name>
</gene>
<sequence>MDAPGADWGVPMYPVVDGCGASPNAADPLARLSLKGGGHAMNRMRKEELKKYHEARKGLSPAEIEELDRREALEKEKQHQVGLWHGRLFPEEYDFMLDDGVDAKSRSQGINPMSADYIARTNTRRADLGFARYMDESDARPKDTKAWVREMVTANRTEELERIYNARKASDAQPDSP</sequence>
<proteinExistence type="predicted"/>
<name>A0ABY5WEP1_9RHOB</name>